<dbReference type="Proteomes" id="UP000007431">
    <property type="component" value="Unassembled WGS sequence"/>
</dbReference>
<dbReference type="AlphaFoldDB" id="D8PSZ0"/>
<evidence type="ECO:0000313" key="1">
    <source>
        <dbReference type="EMBL" id="EFJ01225.1"/>
    </source>
</evidence>
<dbReference type="OMA" id="WILRRTV"/>
<reference evidence="1 2" key="1">
    <citation type="journal article" date="2010" name="Nat. Biotechnol.">
        <title>Genome sequence of the model mushroom Schizophyllum commune.</title>
        <authorList>
            <person name="Ohm R.A."/>
            <person name="de Jong J.F."/>
            <person name="Lugones L.G."/>
            <person name="Aerts A."/>
            <person name="Kothe E."/>
            <person name="Stajich J.E."/>
            <person name="de Vries R.P."/>
            <person name="Record E."/>
            <person name="Levasseur A."/>
            <person name="Baker S.E."/>
            <person name="Bartholomew K.A."/>
            <person name="Coutinho P.M."/>
            <person name="Erdmann S."/>
            <person name="Fowler T.J."/>
            <person name="Gathman A.C."/>
            <person name="Lombard V."/>
            <person name="Henrissat B."/>
            <person name="Knabe N."/>
            <person name="Kuees U."/>
            <person name="Lilly W.W."/>
            <person name="Lindquist E."/>
            <person name="Lucas S."/>
            <person name="Magnuson J.K."/>
            <person name="Piumi F."/>
            <person name="Raudaskoski M."/>
            <person name="Salamov A."/>
            <person name="Schmutz J."/>
            <person name="Schwarze F.W.M.R."/>
            <person name="vanKuyk P.A."/>
            <person name="Horton J.S."/>
            <person name="Grigoriev I.V."/>
            <person name="Woesten H.A.B."/>
        </authorList>
    </citation>
    <scope>NUCLEOTIDE SEQUENCE [LARGE SCALE GENOMIC DNA]</scope>
    <source>
        <strain evidence="2">H4-8 / FGSC 9210</strain>
    </source>
</reference>
<sequence>MSRPDLYRAGNTTSARFDNVREGTDVIVTDGKVGPTLVTGLKAINDAGTHWLIAPASEMTLTTYKSHLRALNAKAVRYDQLQTADAHVEAIELAAQSAHTDRATRFVYNALASVVHKSITIADWDENDYAYIAVLARGLEDGSLQLSELVWTEEGGWSKSKAFVARAVSAYMAHEAAAVKLAEDEDAEADAANDHAYLTAVLKLDDSQNPCCAA</sequence>
<dbReference type="HOGENOM" id="CLU_110789_0_0_1"/>
<name>D8PSZ0_SCHCM</name>
<dbReference type="EMBL" id="GL377303">
    <property type="protein sequence ID" value="EFJ01225.1"/>
    <property type="molecule type" value="Genomic_DNA"/>
</dbReference>
<dbReference type="VEuPathDB" id="FungiDB:SCHCODRAFT_02605292"/>
<dbReference type="InParanoid" id="D8PSZ0"/>
<protein>
    <submittedName>
        <fullName evidence="1">Uncharacterized protein</fullName>
    </submittedName>
</protein>
<dbReference type="eggNOG" id="ENOG502R11F">
    <property type="taxonomic scope" value="Eukaryota"/>
</dbReference>
<evidence type="ECO:0000313" key="2">
    <source>
        <dbReference type="Proteomes" id="UP000007431"/>
    </source>
</evidence>
<proteinExistence type="predicted"/>
<gene>
    <name evidence="1" type="ORF">SCHCODRAFT_232755</name>
</gene>
<accession>D8PSZ0</accession>
<keyword evidence="2" id="KW-1185">Reference proteome</keyword>
<organism evidence="2">
    <name type="scientific">Schizophyllum commune (strain H4-8 / FGSC 9210)</name>
    <name type="common">Split gill fungus</name>
    <dbReference type="NCBI Taxonomy" id="578458"/>
    <lineage>
        <taxon>Eukaryota</taxon>
        <taxon>Fungi</taxon>
        <taxon>Dikarya</taxon>
        <taxon>Basidiomycota</taxon>
        <taxon>Agaricomycotina</taxon>
        <taxon>Agaricomycetes</taxon>
        <taxon>Agaricomycetidae</taxon>
        <taxon>Agaricales</taxon>
        <taxon>Schizophyllaceae</taxon>
        <taxon>Schizophyllum</taxon>
    </lineage>
</organism>